<dbReference type="Proteomes" id="UP001143747">
    <property type="component" value="Unassembled WGS sequence"/>
</dbReference>
<dbReference type="PANTHER" id="PTHR37946:SF1">
    <property type="entry name" value="SLL1969 PROTEIN"/>
    <property type="match status" value="1"/>
</dbReference>
<reference evidence="2" key="1">
    <citation type="submission" date="2022-01" db="EMBL/GenBank/DDBJ databases">
        <title>Draft genome of Methanogenium marinum DSM 15558.</title>
        <authorList>
            <person name="Chen S.-C."/>
            <person name="You Y.-T."/>
        </authorList>
    </citation>
    <scope>NUCLEOTIDE SEQUENCE</scope>
    <source>
        <strain evidence="2">DSM 15558</strain>
    </source>
</reference>
<dbReference type="PANTHER" id="PTHR37946">
    <property type="entry name" value="SLL1969 PROTEIN"/>
    <property type="match status" value="1"/>
</dbReference>
<comment type="caution">
    <text evidence="2">The sequence shown here is derived from an EMBL/GenBank/DDBJ whole genome shotgun (WGS) entry which is preliminary data.</text>
</comment>
<proteinExistence type="predicted"/>
<feature type="domain" description="DUF7379" evidence="1">
    <location>
        <begin position="37"/>
        <end position="116"/>
    </location>
</feature>
<protein>
    <submittedName>
        <fullName evidence="2">Alpha/beta fold hydrolase</fullName>
    </submittedName>
</protein>
<evidence type="ECO:0000313" key="2">
    <source>
        <dbReference type="EMBL" id="MDE4908765.1"/>
    </source>
</evidence>
<keyword evidence="3" id="KW-1185">Reference proteome</keyword>
<gene>
    <name evidence="2" type="ORF">L0665_09115</name>
</gene>
<sequence>MEMRCPVVLVHGWKSHPEVWNPLVRRLEEESFVCWNFSHAKLRDAGAEEIGRALMDFIHTMQEKHEYRGEVDIVCHSMGAAVARYMLEVMDGDSRTIPVRMLIGIGPPNNGSSMAELFNDPVHGPAILQQLKGTFVPKTYDPAADRLVQEFRSTGPFVQALRDVGLRNDVRYRVIVAGNTTGTPDFFPLFKGQTWAYSREGWQMTARGDGIVSHMDSHMSGAEIAVLPDDPAALNVAASDYCHLRLPGNPEVVEQVIRFLRE</sequence>
<evidence type="ECO:0000313" key="3">
    <source>
        <dbReference type="Proteomes" id="UP001143747"/>
    </source>
</evidence>
<dbReference type="Gene3D" id="3.40.50.1820">
    <property type="entry name" value="alpha/beta hydrolase"/>
    <property type="match status" value="1"/>
</dbReference>
<dbReference type="EMBL" id="JAKELO010000002">
    <property type="protein sequence ID" value="MDE4908765.1"/>
    <property type="molecule type" value="Genomic_DNA"/>
</dbReference>
<name>A0A9Q4KR22_9EURY</name>
<dbReference type="SUPFAM" id="SSF53474">
    <property type="entry name" value="alpha/beta-Hydrolases"/>
    <property type="match status" value="1"/>
</dbReference>
<dbReference type="RefSeq" id="WP_274925378.1">
    <property type="nucleotide sequence ID" value="NZ_JAKELO010000002.1"/>
</dbReference>
<organism evidence="2 3">
    <name type="scientific">Methanogenium marinum</name>
    <dbReference type="NCBI Taxonomy" id="348610"/>
    <lineage>
        <taxon>Archaea</taxon>
        <taxon>Methanobacteriati</taxon>
        <taxon>Methanobacteriota</taxon>
        <taxon>Stenosarchaea group</taxon>
        <taxon>Methanomicrobia</taxon>
        <taxon>Methanomicrobiales</taxon>
        <taxon>Methanomicrobiaceae</taxon>
        <taxon>Methanogenium</taxon>
    </lineage>
</organism>
<dbReference type="InterPro" id="IPR029058">
    <property type="entry name" value="AB_hydrolase_fold"/>
</dbReference>
<evidence type="ECO:0000259" key="1">
    <source>
        <dbReference type="Pfam" id="PF24096"/>
    </source>
</evidence>
<dbReference type="Pfam" id="PF24096">
    <property type="entry name" value="DUF7379"/>
    <property type="match status" value="1"/>
</dbReference>
<accession>A0A9Q4KR22</accession>
<dbReference type="GO" id="GO:0016787">
    <property type="term" value="F:hydrolase activity"/>
    <property type="evidence" value="ECO:0007669"/>
    <property type="project" value="UniProtKB-KW"/>
</dbReference>
<dbReference type="AlphaFoldDB" id="A0A9Q4KR22"/>
<keyword evidence="2" id="KW-0378">Hydrolase</keyword>
<dbReference type="InterPro" id="IPR055803">
    <property type="entry name" value="DUF7379"/>
</dbReference>